<feature type="active site" description="Charge relay system" evidence="7">
    <location>
        <position position="151"/>
    </location>
</feature>
<feature type="active site" description="Charge relay system" evidence="7">
    <location>
        <position position="227"/>
    </location>
</feature>
<dbReference type="NCBIfam" id="TIGR02821">
    <property type="entry name" value="fghA_ester_D"/>
    <property type="match status" value="1"/>
</dbReference>
<evidence type="ECO:0000256" key="4">
    <source>
        <dbReference type="ARBA" id="ARBA00022801"/>
    </source>
</evidence>
<dbReference type="InterPro" id="IPR029058">
    <property type="entry name" value="AB_hydrolase_fold"/>
</dbReference>
<proteinExistence type="inferred from homology"/>
<protein>
    <recommendedName>
        <fullName evidence="2 6">S-formylglutathione hydrolase</fullName>
        <ecNumber evidence="2 6">3.1.2.12</ecNumber>
    </recommendedName>
</protein>
<evidence type="ECO:0000313" key="10">
    <source>
        <dbReference type="Proteomes" id="UP000320055"/>
    </source>
</evidence>
<accession>A0A563VK12</accession>
<dbReference type="Gene3D" id="3.40.50.1820">
    <property type="entry name" value="alpha/beta hydrolase"/>
    <property type="match status" value="1"/>
</dbReference>
<gene>
    <name evidence="9" type="primary">frmB</name>
    <name evidence="9" type="ORF">H1P_1190020</name>
</gene>
<dbReference type="InterPro" id="IPR000801">
    <property type="entry name" value="Esterase-like"/>
</dbReference>
<dbReference type="EMBL" id="CAACVJ010000023">
    <property type="protein sequence ID" value="VEP11779.1"/>
    <property type="molecule type" value="Genomic_DNA"/>
</dbReference>
<comment type="catalytic activity">
    <reaction evidence="5 8">
        <text>S-formylglutathione + H2O = formate + glutathione + H(+)</text>
        <dbReference type="Rhea" id="RHEA:14961"/>
        <dbReference type="ChEBI" id="CHEBI:15377"/>
        <dbReference type="ChEBI" id="CHEBI:15378"/>
        <dbReference type="ChEBI" id="CHEBI:15740"/>
        <dbReference type="ChEBI" id="CHEBI:57688"/>
        <dbReference type="ChEBI" id="CHEBI:57925"/>
        <dbReference type="EC" id="3.1.2.12"/>
    </reaction>
</comment>
<dbReference type="SUPFAM" id="SSF53474">
    <property type="entry name" value="alpha/beta-Hydrolases"/>
    <property type="match status" value="1"/>
</dbReference>
<feature type="active site" description="Charge relay system" evidence="7">
    <location>
        <position position="261"/>
    </location>
</feature>
<evidence type="ECO:0000256" key="2">
    <source>
        <dbReference type="ARBA" id="ARBA00012479"/>
    </source>
</evidence>
<evidence type="ECO:0000256" key="8">
    <source>
        <dbReference type="RuleBase" id="RU363068"/>
    </source>
</evidence>
<dbReference type="PANTHER" id="PTHR10061">
    <property type="entry name" value="S-FORMYLGLUTATHIONE HYDROLASE"/>
    <property type="match status" value="1"/>
</dbReference>
<name>A0A563VK12_9CYAN</name>
<evidence type="ECO:0000256" key="3">
    <source>
        <dbReference type="ARBA" id="ARBA00022487"/>
    </source>
</evidence>
<keyword evidence="3 8" id="KW-0719">Serine esterase</keyword>
<dbReference type="OrthoDB" id="9777383at2"/>
<dbReference type="AlphaFoldDB" id="A0A563VK12"/>
<comment type="function">
    <text evidence="8">Serine hydrolase involved in the detoxification of formaldehyde.</text>
</comment>
<sequence length="283" mass="31724">MSNSLKLKSENLCFNGTVAYYSHFSSVCNCEMNFAVYLPPQAKSQSVPILYYLSGLTCTEENFTVKAGAQRYAAEYGIMLVAPDTSPRNTGIAEEDEAWDLGTGAGFYVDATVEPWKKHYQMYSYVTQELPQLINANFPVLANKQSIFGHSMGGHGALICALKNPDKYLSVSAFAPITAPINCPWGEKAFTTYLGQDKKQWQQYDASELIKKTQLDYPILIDQGMADTFYEQKQLLPETFQSACQEVGQALNLRFQPGYDHSYFTISTFMEDHIKHHAVVLCS</sequence>
<evidence type="ECO:0000256" key="5">
    <source>
        <dbReference type="ARBA" id="ARBA00047590"/>
    </source>
</evidence>
<dbReference type="PANTHER" id="PTHR10061:SF0">
    <property type="entry name" value="S-FORMYLGLUTATHIONE HYDROLASE"/>
    <property type="match status" value="1"/>
</dbReference>
<organism evidence="9 10">
    <name type="scientific">Hyella patelloides LEGE 07179</name>
    <dbReference type="NCBI Taxonomy" id="945734"/>
    <lineage>
        <taxon>Bacteria</taxon>
        <taxon>Bacillati</taxon>
        <taxon>Cyanobacteriota</taxon>
        <taxon>Cyanophyceae</taxon>
        <taxon>Pleurocapsales</taxon>
        <taxon>Hyellaceae</taxon>
        <taxon>Hyella</taxon>
    </lineage>
</organism>
<dbReference type="EC" id="3.1.2.12" evidence="2 6"/>
<dbReference type="GO" id="GO:0005829">
    <property type="term" value="C:cytosol"/>
    <property type="evidence" value="ECO:0007669"/>
    <property type="project" value="TreeGrafter"/>
</dbReference>
<dbReference type="GO" id="GO:0018738">
    <property type="term" value="F:S-formylglutathione hydrolase activity"/>
    <property type="evidence" value="ECO:0007669"/>
    <property type="project" value="UniProtKB-UniRule"/>
</dbReference>
<dbReference type="GO" id="GO:0046294">
    <property type="term" value="P:formaldehyde catabolic process"/>
    <property type="evidence" value="ECO:0007669"/>
    <property type="project" value="InterPro"/>
</dbReference>
<keyword evidence="4 8" id="KW-0378">Hydrolase</keyword>
<dbReference type="FunFam" id="3.40.50.1820:FF:000002">
    <property type="entry name" value="S-formylglutathione hydrolase"/>
    <property type="match status" value="1"/>
</dbReference>
<evidence type="ECO:0000256" key="1">
    <source>
        <dbReference type="ARBA" id="ARBA00005622"/>
    </source>
</evidence>
<dbReference type="InterPro" id="IPR014186">
    <property type="entry name" value="S-formylglutathione_hydrol"/>
</dbReference>
<evidence type="ECO:0000256" key="6">
    <source>
        <dbReference type="NCBIfam" id="TIGR02821"/>
    </source>
</evidence>
<dbReference type="GO" id="GO:0052689">
    <property type="term" value="F:carboxylic ester hydrolase activity"/>
    <property type="evidence" value="ECO:0007669"/>
    <property type="project" value="UniProtKB-KW"/>
</dbReference>
<dbReference type="Proteomes" id="UP000320055">
    <property type="component" value="Unassembled WGS sequence"/>
</dbReference>
<evidence type="ECO:0000256" key="7">
    <source>
        <dbReference type="PIRSR" id="PIRSR614186-1"/>
    </source>
</evidence>
<dbReference type="RefSeq" id="WP_144869513.1">
    <property type="nucleotide sequence ID" value="NZ_LR213872.1"/>
</dbReference>
<dbReference type="Pfam" id="PF00756">
    <property type="entry name" value="Esterase"/>
    <property type="match status" value="1"/>
</dbReference>
<comment type="similarity">
    <text evidence="1 8">Belongs to the esterase D family.</text>
</comment>
<reference evidence="9 10" key="1">
    <citation type="submission" date="2019-01" db="EMBL/GenBank/DDBJ databases">
        <authorList>
            <person name="Brito A."/>
        </authorList>
    </citation>
    <scope>NUCLEOTIDE SEQUENCE [LARGE SCALE GENOMIC DNA]</scope>
    <source>
        <strain evidence="9">1</strain>
    </source>
</reference>
<evidence type="ECO:0000313" key="9">
    <source>
        <dbReference type="EMBL" id="VEP11779.1"/>
    </source>
</evidence>
<keyword evidence="10" id="KW-1185">Reference proteome</keyword>